<proteinExistence type="predicted"/>
<evidence type="ECO:0008006" key="2">
    <source>
        <dbReference type="Google" id="ProtNLM"/>
    </source>
</evidence>
<dbReference type="AlphaFoldDB" id="A0A382V9W7"/>
<dbReference type="InterPro" id="IPR006062">
    <property type="entry name" value="His_biosynth"/>
</dbReference>
<dbReference type="InterPro" id="IPR011060">
    <property type="entry name" value="RibuloseP-bd_barrel"/>
</dbReference>
<dbReference type="PANTHER" id="PTHR21235:SF2">
    <property type="entry name" value="IMIDAZOLE GLYCEROL PHOSPHATE SYNTHASE HISHF"/>
    <property type="match status" value="1"/>
</dbReference>
<reference evidence="1" key="1">
    <citation type="submission" date="2018-05" db="EMBL/GenBank/DDBJ databases">
        <authorList>
            <person name="Lanie J.A."/>
            <person name="Ng W.-L."/>
            <person name="Kazmierczak K.M."/>
            <person name="Andrzejewski T.M."/>
            <person name="Davidsen T.M."/>
            <person name="Wayne K.J."/>
            <person name="Tettelin H."/>
            <person name="Glass J.I."/>
            <person name="Rusch D."/>
            <person name="Podicherti R."/>
            <person name="Tsui H.-C.T."/>
            <person name="Winkler M.E."/>
        </authorList>
    </citation>
    <scope>NUCLEOTIDE SEQUENCE</scope>
</reference>
<gene>
    <name evidence="1" type="ORF">METZ01_LOCUS396118</name>
</gene>
<dbReference type="SUPFAM" id="SSF51366">
    <property type="entry name" value="Ribulose-phoshate binding barrel"/>
    <property type="match status" value="1"/>
</dbReference>
<dbReference type="GO" id="GO:0000107">
    <property type="term" value="F:imidazoleglycerol-phosphate synthase activity"/>
    <property type="evidence" value="ECO:0007669"/>
    <property type="project" value="TreeGrafter"/>
</dbReference>
<dbReference type="InterPro" id="IPR013785">
    <property type="entry name" value="Aldolase_TIM"/>
</dbReference>
<name>A0A382V9W7_9ZZZZ</name>
<dbReference type="Pfam" id="PF00977">
    <property type="entry name" value="His_biosynth"/>
    <property type="match status" value="1"/>
</dbReference>
<evidence type="ECO:0000313" key="1">
    <source>
        <dbReference type="EMBL" id="SVD43264.1"/>
    </source>
</evidence>
<accession>A0A382V9W7</accession>
<dbReference type="EMBL" id="UINC01150300">
    <property type="protein sequence ID" value="SVD43264.1"/>
    <property type="molecule type" value="Genomic_DNA"/>
</dbReference>
<organism evidence="1">
    <name type="scientific">marine metagenome</name>
    <dbReference type="NCBI Taxonomy" id="408172"/>
    <lineage>
        <taxon>unclassified sequences</taxon>
        <taxon>metagenomes</taxon>
        <taxon>ecological metagenomes</taxon>
    </lineage>
</organism>
<dbReference type="Gene3D" id="3.20.20.70">
    <property type="entry name" value="Aldolase class I"/>
    <property type="match status" value="1"/>
</dbReference>
<dbReference type="GO" id="GO:0000105">
    <property type="term" value="P:L-histidine biosynthetic process"/>
    <property type="evidence" value="ECO:0007669"/>
    <property type="project" value="InterPro"/>
</dbReference>
<protein>
    <recommendedName>
        <fullName evidence="2">Imidazole glycerol-phosphate synthase</fullName>
    </recommendedName>
</protein>
<dbReference type="PANTHER" id="PTHR21235">
    <property type="entry name" value="IMIDAZOLE GLYCEROL PHOSPHATE SYNTHASE SUBUNIT HISF/H IGP SYNTHASE SUBUNIT HISF/H"/>
    <property type="match status" value="1"/>
</dbReference>
<dbReference type="InterPro" id="IPR050064">
    <property type="entry name" value="IGPS_HisA/HisF"/>
</dbReference>
<sequence>MTTIEQITEVFKAGYEKVVLNSLLAEDPDAVRSAASKFGSQAVVASIDVRGPATNREVTVRGNRVVVSTDPLEWALRAVDLGVGELLITSIDQEGTGGGYDLDLIRDIAQGVSVPVIAHGGAGQRSDLVCPIEESGASAVAAGTIFVFQGPDRGVLINYPQRKQIRKLLGIV</sequence>